<dbReference type="GO" id="GO:0020037">
    <property type="term" value="F:heme binding"/>
    <property type="evidence" value="ECO:0007669"/>
    <property type="project" value="InterPro"/>
</dbReference>
<evidence type="ECO:0008006" key="3">
    <source>
        <dbReference type="Google" id="ProtNLM"/>
    </source>
</evidence>
<dbReference type="SUPFAM" id="SSF46458">
    <property type="entry name" value="Globin-like"/>
    <property type="match status" value="1"/>
</dbReference>
<accession>T0AQ91</accession>
<dbReference type="eggNOG" id="COG2346">
    <property type="taxonomic scope" value="Bacteria"/>
</dbReference>
<reference evidence="1 2" key="1">
    <citation type="submission" date="2013-06" db="EMBL/GenBank/DDBJ databases">
        <title>Draft genome sequence of Thauera terpenica.</title>
        <authorList>
            <person name="Liu B."/>
            <person name="Frostegard A.H."/>
            <person name="Shapleigh J.P."/>
        </authorList>
    </citation>
    <scope>NUCLEOTIDE SEQUENCE [LARGE SCALE GENOMIC DNA]</scope>
    <source>
        <strain evidence="1 2">58Eu</strain>
    </source>
</reference>
<organism evidence="1 2">
    <name type="scientific">Thauera terpenica 58Eu</name>
    <dbReference type="NCBI Taxonomy" id="1348657"/>
    <lineage>
        <taxon>Bacteria</taxon>
        <taxon>Pseudomonadati</taxon>
        <taxon>Pseudomonadota</taxon>
        <taxon>Betaproteobacteria</taxon>
        <taxon>Rhodocyclales</taxon>
        <taxon>Zoogloeaceae</taxon>
        <taxon>Thauera</taxon>
    </lineage>
</organism>
<evidence type="ECO:0000313" key="1">
    <source>
        <dbReference type="EMBL" id="EPZ14994.1"/>
    </source>
</evidence>
<evidence type="ECO:0000313" key="2">
    <source>
        <dbReference type="Proteomes" id="UP000015455"/>
    </source>
</evidence>
<dbReference type="Gene3D" id="1.10.490.10">
    <property type="entry name" value="Globins"/>
    <property type="match status" value="1"/>
</dbReference>
<dbReference type="STRING" id="1348657.M622_17305"/>
<comment type="caution">
    <text evidence="1">The sequence shown here is derived from an EMBL/GenBank/DDBJ whole genome shotgun (WGS) entry which is preliminary data.</text>
</comment>
<dbReference type="InterPro" id="IPR009050">
    <property type="entry name" value="Globin-like_sf"/>
</dbReference>
<name>T0AQ91_9RHOO</name>
<gene>
    <name evidence="1" type="ORF">M622_17305</name>
</gene>
<dbReference type="AlphaFoldDB" id="T0AQ91"/>
<dbReference type="CDD" id="cd08916">
    <property type="entry name" value="TrHb3_P"/>
    <property type="match status" value="1"/>
</dbReference>
<dbReference type="GO" id="GO:0019825">
    <property type="term" value="F:oxygen binding"/>
    <property type="evidence" value="ECO:0007669"/>
    <property type="project" value="InterPro"/>
</dbReference>
<proteinExistence type="predicted"/>
<dbReference type="InterPro" id="IPR012292">
    <property type="entry name" value="Globin/Proto"/>
</dbReference>
<keyword evidence="2" id="KW-1185">Reference proteome</keyword>
<protein>
    <recommendedName>
        <fullName evidence="3">Globin</fullName>
    </recommendedName>
</protein>
<dbReference type="PATRIC" id="fig|1348657.5.peg.2546"/>
<dbReference type="Proteomes" id="UP000015455">
    <property type="component" value="Unassembled WGS sequence"/>
</dbReference>
<dbReference type="EMBL" id="ATJV01000065">
    <property type="protein sequence ID" value="EPZ14994.1"/>
    <property type="molecule type" value="Genomic_DNA"/>
</dbReference>
<sequence>MSRDSLRALVHAFYADVRRDAALAPVFDAAIGAHWETHLERMVEFWCTMMLDTRSFSGSVFGTHMQLKGVEPVHFERWMSLWYRHTAAGFEATDRKQLREKAEMIGRSLFLGFFSTPAKFIADDDGRVVVERC</sequence>